<name>A0AAE0LEH5_9CHLO</name>
<keyword evidence="3" id="KW-1185">Reference proteome</keyword>
<evidence type="ECO:0000256" key="1">
    <source>
        <dbReference type="SAM" id="MobiDB-lite"/>
    </source>
</evidence>
<gene>
    <name evidence="2" type="ORF">CYMTET_10098</name>
</gene>
<dbReference type="Proteomes" id="UP001190700">
    <property type="component" value="Unassembled WGS sequence"/>
</dbReference>
<evidence type="ECO:0000313" key="3">
    <source>
        <dbReference type="Proteomes" id="UP001190700"/>
    </source>
</evidence>
<feature type="region of interest" description="Disordered" evidence="1">
    <location>
        <begin position="30"/>
        <end position="69"/>
    </location>
</feature>
<accession>A0AAE0LEH5</accession>
<protein>
    <submittedName>
        <fullName evidence="2">Uncharacterized protein</fullName>
    </submittedName>
</protein>
<sequence>MLRLESGAITFSEGSEGTYCVPTIARGGRRRGVRRGRRAEEGVRWREEGRSAGRRGAGGGLGERRERVE</sequence>
<organism evidence="2 3">
    <name type="scientific">Cymbomonas tetramitiformis</name>
    <dbReference type="NCBI Taxonomy" id="36881"/>
    <lineage>
        <taxon>Eukaryota</taxon>
        <taxon>Viridiplantae</taxon>
        <taxon>Chlorophyta</taxon>
        <taxon>Pyramimonadophyceae</taxon>
        <taxon>Pyramimonadales</taxon>
        <taxon>Pyramimonadaceae</taxon>
        <taxon>Cymbomonas</taxon>
    </lineage>
</organism>
<dbReference type="AlphaFoldDB" id="A0AAE0LEH5"/>
<evidence type="ECO:0000313" key="2">
    <source>
        <dbReference type="EMBL" id="KAK3282152.1"/>
    </source>
</evidence>
<feature type="compositionally biased region" description="Basic and acidic residues" evidence="1">
    <location>
        <begin position="38"/>
        <end position="51"/>
    </location>
</feature>
<reference evidence="2 3" key="1">
    <citation type="journal article" date="2015" name="Genome Biol. Evol.">
        <title>Comparative Genomics of a Bacterivorous Green Alga Reveals Evolutionary Causalities and Consequences of Phago-Mixotrophic Mode of Nutrition.</title>
        <authorList>
            <person name="Burns J.A."/>
            <person name="Paasch A."/>
            <person name="Narechania A."/>
            <person name="Kim E."/>
        </authorList>
    </citation>
    <scope>NUCLEOTIDE SEQUENCE [LARGE SCALE GENOMIC DNA]</scope>
    <source>
        <strain evidence="2 3">PLY_AMNH</strain>
    </source>
</reference>
<proteinExistence type="predicted"/>
<comment type="caution">
    <text evidence="2">The sequence shown here is derived from an EMBL/GenBank/DDBJ whole genome shotgun (WGS) entry which is preliminary data.</text>
</comment>
<dbReference type="EMBL" id="LGRX02003513">
    <property type="protein sequence ID" value="KAK3282152.1"/>
    <property type="molecule type" value="Genomic_DNA"/>
</dbReference>